<reference evidence="8 9" key="1">
    <citation type="submission" date="2010-12" db="EMBL/GenBank/DDBJ databases">
        <title>Whole genome sequence of Anaerolinea thermophila UNI-1.</title>
        <authorList>
            <person name="Narita-Yamada S."/>
            <person name="Kishi E."/>
            <person name="Watanabe Y."/>
            <person name="Takasaki K."/>
            <person name="Ankai A."/>
            <person name="Oguchi A."/>
            <person name="Fukui S."/>
            <person name="Takahashi M."/>
            <person name="Yashiro I."/>
            <person name="Hosoyama A."/>
            <person name="Sekiguchi Y."/>
            <person name="Hanada S."/>
            <person name="Fujita N."/>
        </authorList>
    </citation>
    <scope>NUCLEOTIDE SEQUENCE [LARGE SCALE GENOMIC DNA]</scope>
    <source>
        <strain evidence="9">DSM 14523 / JCM 11388 / NBRC 100420 / UNI-1</strain>
    </source>
</reference>
<protein>
    <submittedName>
        <fullName evidence="8">MatE family transporter</fullName>
    </submittedName>
</protein>
<evidence type="ECO:0000256" key="5">
    <source>
        <dbReference type="ARBA" id="ARBA00022989"/>
    </source>
</evidence>
<feature type="transmembrane region" description="Helical" evidence="7">
    <location>
        <begin position="176"/>
        <end position="199"/>
    </location>
</feature>
<dbReference type="RefSeq" id="WP_013559349.1">
    <property type="nucleotide sequence ID" value="NC_014960.1"/>
</dbReference>
<evidence type="ECO:0000256" key="6">
    <source>
        <dbReference type="ARBA" id="ARBA00023136"/>
    </source>
</evidence>
<comment type="subcellular location">
    <subcellularLocation>
        <location evidence="1">Cell membrane</location>
        <topology evidence="1">Multi-pass membrane protein</topology>
    </subcellularLocation>
</comment>
<dbReference type="OrthoDB" id="9776324at2"/>
<dbReference type="NCBIfam" id="TIGR00797">
    <property type="entry name" value="matE"/>
    <property type="match status" value="1"/>
</dbReference>
<dbReference type="eggNOG" id="COG0534">
    <property type="taxonomic scope" value="Bacteria"/>
</dbReference>
<feature type="transmembrane region" description="Helical" evidence="7">
    <location>
        <begin position="369"/>
        <end position="391"/>
    </location>
</feature>
<keyword evidence="5 7" id="KW-1133">Transmembrane helix</keyword>
<dbReference type="GO" id="GO:0015297">
    <property type="term" value="F:antiporter activity"/>
    <property type="evidence" value="ECO:0007669"/>
    <property type="project" value="InterPro"/>
</dbReference>
<dbReference type="AlphaFoldDB" id="E8N3E4"/>
<dbReference type="EMBL" id="AP012029">
    <property type="protein sequence ID" value="BAJ62958.1"/>
    <property type="molecule type" value="Genomic_DNA"/>
</dbReference>
<dbReference type="KEGG" id="atm:ANT_09240"/>
<dbReference type="CDD" id="cd13134">
    <property type="entry name" value="MATE_like_8"/>
    <property type="match status" value="1"/>
</dbReference>
<dbReference type="PIRSF" id="PIRSF006603">
    <property type="entry name" value="DinF"/>
    <property type="match status" value="1"/>
</dbReference>
<gene>
    <name evidence="8" type="ordered locus">ANT_09240</name>
</gene>
<feature type="transmembrane region" description="Helical" evidence="7">
    <location>
        <begin position="205"/>
        <end position="227"/>
    </location>
</feature>
<dbReference type="PANTHER" id="PTHR42925">
    <property type="entry name" value="MULTIDRUG AND TOXIN EFFLUX PROTEIN MATE FAMILY"/>
    <property type="match status" value="1"/>
</dbReference>
<dbReference type="STRING" id="926569.ANT_09240"/>
<feature type="transmembrane region" description="Helical" evidence="7">
    <location>
        <begin position="285"/>
        <end position="313"/>
    </location>
</feature>
<dbReference type="PANTHER" id="PTHR42925:SF2">
    <property type="entry name" value="NA+ DRIVEN MULTIDRUG EFFLUX PUMP"/>
    <property type="match status" value="1"/>
</dbReference>
<keyword evidence="3" id="KW-1003">Cell membrane</keyword>
<dbReference type="InterPro" id="IPR047135">
    <property type="entry name" value="YsiQ"/>
</dbReference>
<evidence type="ECO:0000256" key="2">
    <source>
        <dbReference type="ARBA" id="ARBA00022448"/>
    </source>
</evidence>
<feature type="transmembrane region" description="Helical" evidence="7">
    <location>
        <begin position="247"/>
        <end position="265"/>
    </location>
</feature>
<dbReference type="InParanoid" id="E8N3E4"/>
<evidence type="ECO:0000313" key="9">
    <source>
        <dbReference type="Proteomes" id="UP000008922"/>
    </source>
</evidence>
<proteinExistence type="predicted"/>
<evidence type="ECO:0000256" key="4">
    <source>
        <dbReference type="ARBA" id="ARBA00022692"/>
    </source>
</evidence>
<dbReference type="FunCoup" id="E8N3E4">
    <property type="interactions" value="42"/>
</dbReference>
<feature type="transmembrane region" description="Helical" evidence="7">
    <location>
        <begin position="334"/>
        <end position="357"/>
    </location>
</feature>
<organism evidence="8 9">
    <name type="scientific">Anaerolinea thermophila (strain DSM 14523 / JCM 11388 / NBRC 100420 / UNI-1)</name>
    <dbReference type="NCBI Taxonomy" id="926569"/>
    <lineage>
        <taxon>Bacteria</taxon>
        <taxon>Bacillati</taxon>
        <taxon>Chloroflexota</taxon>
        <taxon>Anaerolineae</taxon>
        <taxon>Anaerolineales</taxon>
        <taxon>Anaerolineaceae</taxon>
        <taxon>Anaerolinea</taxon>
    </lineage>
</organism>
<evidence type="ECO:0000256" key="3">
    <source>
        <dbReference type="ARBA" id="ARBA00022475"/>
    </source>
</evidence>
<dbReference type="InterPro" id="IPR048279">
    <property type="entry name" value="MdtK-like"/>
</dbReference>
<keyword evidence="6 7" id="KW-0472">Membrane</keyword>
<evidence type="ECO:0000313" key="8">
    <source>
        <dbReference type="EMBL" id="BAJ62958.1"/>
    </source>
</evidence>
<feature type="transmembrane region" description="Helical" evidence="7">
    <location>
        <begin position="142"/>
        <end position="164"/>
    </location>
</feature>
<feature type="transmembrane region" description="Helical" evidence="7">
    <location>
        <begin position="67"/>
        <end position="89"/>
    </location>
</feature>
<dbReference type="InterPro" id="IPR002528">
    <property type="entry name" value="MATE_fam"/>
</dbReference>
<feature type="transmembrane region" description="Helical" evidence="7">
    <location>
        <begin position="403"/>
        <end position="424"/>
    </location>
</feature>
<keyword evidence="4 7" id="KW-0812">Transmembrane</keyword>
<feature type="transmembrane region" description="Helical" evidence="7">
    <location>
        <begin position="430"/>
        <end position="448"/>
    </location>
</feature>
<accession>E8N3E4</accession>
<dbReference type="Pfam" id="PF01554">
    <property type="entry name" value="MatE"/>
    <property type="match status" value="2"/>
</dbReference>
<keyword evidence="9" id="KW-1185">Reference proteome</keyword>
<feature type="transmembrane region" description="Helical" evidence="7">
    <location>
        <begin position="101"/>
        <end position="122"/>
    </location>
</feature>
<dbReference type="Proteomes" id="UP000008922">
    <property type="component" value="Chromosome"/>
</dbReference>
<keyword evidence="2" id="KW-0813">Transport</keyword>
<dbReference type="GO" id="GO:0005886">
    <property type="term" value="C:plasma membrane"/>
    <property type="evidence" value="ECO:0007669"/>
    <property type="project" value="UniProtKB-SubCell"/>
</dbReference>
<evidence type="ECO:0000256" key="7">
    <source>
        <dbReference type="SAM" id="Phobius"/>
    </source>
</evidence>
<dbReference type="HOGENOM" id="CLU_012893_5_1_0"/>
<dbReference type="GO" id="GO:0042910">
    <property type="term" value="F:xenobiotic transmembrane transporter activity"/>
    <property type="evidence" value="ECO:0007669"/>
    <property type="project" value="InterPro"/>
</dbReference>
<evidence type="ECO:0000256" key="1">
    <source>
        <dbReference type="ARBA" id="ARBA00004651"/>
    </source>
</evidence>
<name>E8N3E4_ANATU</name>
<sequence>MKSSIQPTLQHWFPFLQDDAYLEALKSIAVPIILQQAIASVLNAVDVLMLGQLGEVSVAAVGLANQLGFLMMFVLFGTTSGAAAFISQYWGKRDIPSIRRVLGIGLSICLLASVAFLVFVQISPATALHIYTSDPEVIETGIPYLRLISLTYPMMAISFCFGMVHRSTGWVRLPTTTGIIAILIKSGLSFVLIFGWLGFPRLGVFGAAIATLIARVLETTILIFFTYWKHLPAAASVKEMYDFNFSYLKAVLAVAFPVILNESLWSLGISTYNAIYARIGTQSIAAYNIAATIEGMAFVLFIGVTDATAIMIGNRLGAGERDTAYRYGGWSLRLNLMGGVLVGGLIILASFFVPSLYNISPEAKLYARNLLVIMGACVWIRTSNMVLVVGVLRSGGDTRVGALLDVGTLWAIGVPSALLAAFVFKLEIHWVYLLVMSEELVKLLIGYWRYRSRRWMHDLTVIQKEPHPTLVPAEEILNEAE</sequence>